<name>A0A7R7XSJ2_9EURO</name>
<organism evidence="1 2">
    <name type="scientific">Aspergillus puulaauensis</name>
    <dbReference type="NCBI Taxonomy" id="1220207"/>
    <lineage>
        <taxon>Eukaryota</taxon>
        <taxon>Fungi</taxon>
        <taxon>Dikarya</taxon>
        <taxon>Ascomycota</taxon>
        <taxon>Pezizomycotina</taxon>
        <taxon>Eurotiomycetes</taxon>
        <taxon>Eurotiomycetidae</taxon>
        <taxon>Eurotiales</taxon>
        <taxon>Aspergillaceae</taxon>
        <taxon>Aspergillus</taxon>
    </lineage>
</organism>
<evidence type="ECO:0000313" key="2">
    <source>
        <dbReference type="Proteomes" id="UP000654913"/>
    </source>
</evidence>
<dbReference type="RefSeq" id="XP_041558188.1">
    <property type="nucleotide sequence ID" value="XM_041705732.1"/>
</dbReference>
<dbReference type="GeneID" id="64975999"/>
<keyword evidence="2" id="KW-1185">Reference proteome</keyword>
<dbReference type="OrthoDB" id="4491861at2759"/>
<evidence type="ECO:0000313" key="1">
    <source>
        <dbReference type="EMBL" id="BCS25994.1"/>
    </source>
</evidence>
<protein>
    <submittedName>
        <fullName evidence="1">Uncharacterized protein</fullName>
    </submittedName>
</protein>
<dbReference type="Proteomes" id="UP000654913">
    <property type="component" value="Chromosome 5"/>
</dbReference>
<proteinExistence type="predicted"/>
<gene>
    <name evidence="1" type="ORF">APUU_50705S</name>
</gene>
<sequence length="158" mass="18469">MSDSPDFHHYSRLLVKKLASLQARYDSEPQSEQKAKITEARKRFFEWASKVDLSGKLTKVPLEDRLDFGSEIMVFKLTLERISDIVYTLDNYFGCGELEDLHCRLSGLVRRDLNSPDVSDKVKIERRVQKLCDDIDYLHANKLAIEFEVSRLIQLQFR</sequence>
<accession>A0A7R7XSJ2</accession>
<reference evidence="1" key="2">
    <citation type="submission" date="2021-02" db="EMBL/GenBank/DDBJ databases">
        <title>Aspergillus puulaauensis MK2 genome sequence.</title>
        <authorList>
            <person name="Futagami T."/>
            <person name="Mori K."/>
            <person name="Kadooka C."/>
            <person name="Tanaka T."/>
        </authorList>
    </citation>
    <scope>NUCLEOTIDE SEQUENCE</scope>
    <source>
        <strain evidence="1">MK2</strain>
    </source>
</reference>
<dbReference type="EMBL" id="AP024447">
    <property type="protein sequence ID" value="BCS25994.1"/>
    <property type="molecule type" value="Genomic_DNA"/>
</dbReference>
<dbReference type="AlphaFoldDB" id="A0A7R7XSJ2"/>
<reference evidence="1" key="1">
    <citation type="submission" date="2021-01" db="EMBL/GenBank/DDBJ databases">
        <authorList>
            <consortium name="Aspergillus puulaauensis MK2 genome sequencing consortium"/>
            <person name="Kazuki M."/>
            <person name="Futagami T."/>
        </authorList>
    </citation>
    <scope>NUCLEOTIDE SEQUENCE</scope>
    <source>
        <strain evidence="1">MK2</strain>
    </source>
</reference>
<dbReference type="KEGG" id="apuu:APUU_50705S"/>